<protein>
    <submittedName>
        <fullName evidence="2">IgGFc-binding protein N-terminal domain-containing protein</fullName>
    </submittedName>
</protein>
<evidence type="ECO:0000313" key="1">
    <source>
        <dbReference type="Proteomes" id="UP000887576"/>
    </source>
</evidence>
<name>A0AC34RLK2_9BILA</name>
<sequence>MTQKFLLFCLFYNIFEIFGQTIPNTAGTVFRYAFTANAHKTDPDLEFHFIGQDGVEPVTVTITYNLWVTNETVVLQGTGISGKIKVEANETVWHYLNNGLNRQPNMVLFINATAPVRLYALNQDPDTKQMDITTGKILP</sequence>
<dbReference type="Proteomes" id="UP000887576">
    <property type="component" value="Unplaced"/>
</dbReference>
<reference evidence="2" key="1">
    <citation type="submission" date="2022-11" db="UniProtKB">
        <authorList>
            <consortium name="WormBaseParasite"/>
        </authorList>
    </citation>
    <scope>IDENTIFICATION</scope>
</reference>
<organism evidence="1 2">
    <name type="scientific">Panagrolaimus sp. JU765</name>
    <dbReference type="NCBI Taxonomy" id="591449"/>
    <lineage>
        <taxon>Eukaryota</taxon>
        <taxon>Metazoa</taxon>
        <taxon>Ecdysozoa</taxon>
        <taxon>Nematoda</taxon>
        <taxon>Chromadorea</taxon>
        <taxon>Rhabditida</taxon>
        <taxon>Tylenchina</taxon>
        <taxon>Panagrolaimomorpha</taxon>
        <taxon>Panagrolaimoidea</taxon>
        <taxon>Panagrolaimidae</taxon>
        <taxon>Panagrolaimus</taxon>
    </lineage>
</organism>
<dbReference type="WBParaSite" id="JU765_v2.g8029.t2">
    <property type="protein sequence ID" value="JU765_v2.g8029.t2"/>
    <property type="gene ID" value="JU765_v2.g8029"/>
</dbReference>
<accession>A0AC34RLK2</accession>
<proteinExistence type="predicted"/>
<evidence type="ECO:0000313" key="2">
    <source>
        <dbReference type="WBParaSite" id="JU765_v2.g8029.t2"/>
    </source>
</evidence>